<dbReference type="PANTHER" id="PTHR35804:SF1">
    <property type="entry name" value="LYSINE EXPORTER LYSO"/>
    <property type="match status" value="1"/>
</dbReference>
<organism evidence="2 3">
    <name type="scientific">Paraburkholderia acidicola</name>
    <dbReference type="NCBI Taxonomy" id="1912599"/>
    <lineage>
        <taxon>Bacteria</taxon>
        <taxon>Pseudomonadati</taxon>
        <taxon>Pseudomonadota</taxon>
        <taxon>Betaproteobacteria</taxon>
        <taxon>Burkholderiales</taxon>
        <taxon>Burkholderiaceae</taxon>
        <taxon>Paraburkholderia</taxon>
    </lineage>
</organism>
<dbReference type="InterPro" id="IPR005642">
    <property type="entry name" value="LysO"/>
</dbReference>
<dbReference type="Pfam" id="PF03956">
    <property type="entry name" value="Lys_export"/>
    <property type="match status" value="1"/>
</dbReference>
<feature type="transmembrane region" description="Helical" evidence="1">
    <location>
        <begin position="6"/>
        <end position="22"/>
    </location>
</feature>
<keyword evidence="1" id="KW-0472">Membrane</keyword>
<dbReference type="GO" id="GO:0005886">
    <property type="term" value="C:plasma membrane"/>
    <property type="evidence" value="ECO:0007669"/>
    <property type="project" value="TreeGrafter"/>
</dbReference>
<keyword evidence="1" id="KW-1133">Transmembrane helix</keyword>
<feature type="transmembrane region" description="Helical" evidence="1">
    <location>
        <begin position="178"/>
        <end position="196"/>
    </location>
</feature>
<dbReference type="Proteomes" id="UP000218022">
    <property type="component" value="Unassembled WGS sequence"/>
</dbReference>
<protein>
    <recommendedName>
        <fullName evidence="4">Lysine exporter LysO-like protein</fullName>
    </recommendedName>
</protein>
<evidence type="ECO:0008006" key="4">
    <source>
        <dbReference type="Google" id="ProtNLM"/>
    </source>
</evidence>
<keyword evidence="1" id="KW-0812">Transmembrane</keyword>
<evidence type="ECO:0000313" key="3">
    <source>
        <dbReference type="Proteomes" id="UP000218022"/>
    </source>
</evidence>
<feature type="transmembrane region" description="Helical" evidence="1">
    <location>
        <begin position="202"/>
        <end position="225"/>
    </location>
</feature>
<comment type="caution">
    <text evidence="2">The sequence shown here is derived from an EMBL/GenBank/DDBJ whole genome shotgun (WGS) entry which is preliminary data.</text>
</comment>
<feature type="transmembrane region" description="Helical" evidence="1">
    <location>
        <begin position="118"/>
        <end position="137"/>
    </location>
</feature>
<name>A0A2A4ER01_9BURK</name>
<reference evidence="2 3" key="1">
    <citation type="submission" date="2017-01" db="EMBL/GenBank/DDBJ databases">
        <title>Whole-Genome Shotgun Sequencing of Two beta-Proteobacterial Species in Search of the Bulgecin Biosynthetic Cluster.</title>
        <authorList>
            <person name="Horsman M.E."/>
            <person name="Marous D.R."/>
            <person name="Li R."/>
            <person name="Oliver R.A."/>
            <person name="Byun B."/>
            <person name="Emrich S.J."/>
            <person name="Boggess B."/>
            <person name="Townsend C.A."/>
            <person name="Mobashery S."/>
        </authorList>
    </citation>
    <scope>NUCLEOTIDE SEQUENCE [LARGE SCALE GENOMIC DNA]</scope>
    <source>
        <strain evidence="2 3">ATCC 31363</strain>
    </source>
</reference>
<evidence type="ECO:0000256" key="1">
    <source>
        <dbReference type="SAM" id="Phobius"/>
    </source>
</evidence>
<feature type="transmembrane region" description="Helical" evidence="1">
    <location>
        <begin position="149"/>
        <end position="166"/>
    </location>
</feature>
<gene>
    <name evidence="2" type="ORF">BWP39_24460</name>
</gene>
<evidence type="ECO:0000313" key="2">
    <source>
        <dbReference type="EMBL" id="PCE22838.1"/>
    </source>
</evidence>
<dbReference type="GO" id="GO:0015661">
    <property type="term" value="F:L-lysine efflux transmembrane transporter activity"/>
    <property type="evidence" value="ECO:0007669"/>
    <property type="project" value="InterPro"/>
</dbReference>
<accession>A0A2A4ER01</accession>
<feature type="transmembrane region" description="Helical" evidence="1">
    <location>
        <begin position="287"/>
        <end position="306"/>
    </location>
</feature>
<sequence length="307" mass="32368">MMQTLAMAVLPILLALVAGYITGRFINSGIRSRLIQLITPFVWLLLLSIGYQFGDVLGRATEVTHAIAVALLLATLTTAFPWLFIVLAHRPDETTPQFSSPAGVTFNAVLKPLKECTIALLMVAAGVFLSFVKMPAYLSGVPLPSTDQLLYALIWLVGVDLTGLSVNRKWLSPRVLSIPVLVILGSLTGGAIASAVGGPPLAVALGLSSGFGWFTLSGVLIAGYLGNTYGTIALLTDLFRELLAIVLLYSLGARFSKPCIGASGATALDSTLPIIKQTCEAAEIPTALVSGLILTLIAPFLITLFLM</sequence>
<dbReference type="EMBL" id="MTZV01000006">
    <property type="protein sequence ID" value="PCE22838.1"/>
    <property type="molecule type" value="Genomic_DNA"/>
</dbReference>
<dbReference type="AlphaFoldDB" id="A0A2A4ER01"/>
<feature type="transmembrane region" description="Helical" evidence="1">
    <location>
        <begin position="34"/>
        <end position="54"/>
    </location>
</feature>
<proteinExistence type="predicted"/>
<feature type="transmembrane region" description="Helical" evidence="1">
    <location>
        <begin position="66"/>
        <end position="88"/>
    </location>
</feature>
<dbReference type="PANTHER" id="PTHR35804">
    <property type="entry name" value="LYSINE EXPORTER LYSO"/>
    <property type="match status" value="1"/>
</dbReference>